<evidence type="ECO:0000256" key="2">
    <source>
        <dbReference type="SAM" id="MobiDB-lite"/>
    </source>
</evidence>
<dbReference type="InterPro" id="IPR036864">
    <property type="entry name" value="Zn2-C6_fun-type_DNA-bd_sf"/>
</dbReference>
<organism evidence="4 5">
    <name type="scientific">Botrytis byssoidea</name>
    <dbReference type="NCBI Taxonomy" id="139641"/>
    <lineage>
        <taxon>Eukaryota</taxon>
        <taxon>Fungi</taxon>
        <taxon>Dikarya</taxon>
        <taxon>Ascomycota</taxon>
        <taxon>Pezizomycotina</taxon>
        <taxon>Leotiomycetes</taxon>
        <taxon>Helotiales</taxon>
        <taxon>Sclerotiniaceae</taxon>
        <taxon>Botrytis</taxon>
    </lineage>
</organism>
<dbReference type="PANTHER" id="PTHR47256:SF1">
    <property type="entry name" value="ZN(II)2CYS6 TRANSCRIPTION FACTOR (EUROFUNG)"/>
    <property type="match status" value="1"/>
</dbReference>
<proteinExistence type="predicted"/>
<dbReference type="SMART" id="SM00066">
    <property type="entry name" value="GAL4"/>
    <property type="match status" value="1"/>
</dbReference>
<dbReference type="SUPFAM" id="SSF57701">
    <property type="entry name" value="Zn2/Cys6 DNA-binding domain"/>
    <property type="match status" value="1"/>
</dbReference>
<dbReference type="PANTHER" id="PTHR47256">
    <property type="entry name" value="ZN(II)2CYS6 TRANSCRIPTION FACTOR (EUROFUNG)-RELATED"/>
    <property type="match status" value="1"/>
</dbReference>
<dbReference type="RefSeq" id="XP_038728683.1">
    <property type="nucleotide sequence ID" value="XM_038880637.1"/>
</dbReference>
<dbReference type="GO" id="GO:0008270">
    <property type="term" value="F:zinc ion binding"/>
    <property type="evidence" value="ECO:0007669"/>
    <property type="project" value="InterPro"/>
</dbReference>
<accession>A0A9P5I522</accession>
<dbReference type="GeneID" id="62153710"/>
<dbReference type="AlphaFoldDB" id="A0A9P5I522"/>
<evidence type="ECO:0000313" key="4">
    <source>
        <dbReference type="EMBL" id="KAF7927447.1"/>
    </source>
</evidence>
<dbReference type="EMBL" id="RCSW01000025">
    <property type="protein sequence ID" value="KAF7927447.1"/>
    <property type="molecule type" value="Genomic_DNA"/>
</dbReference>
<dbReference type="Pfam" id="PF00172">
    <property type="entry name" value="Zn_clus"/>
    <property type="match status" value="1"/>
</dbReference>
<reference evidence="4 5" key="1">
    <citation type="journal article" date="2020" name="Genome Biol. Evol.">
        <title>Comparative genomics of Sclerotiniaceae.</title>
        <authorList>
            <person name="Valero Jimenez C.A."/>
            <person name="Steentjes M."/>
            <person name="Scholten O.E."/>
            <person name="Van Kan J.A.L."/>
        </authorList>
    </citation>
    <scope>NUCLEOTIDE SEQUENCE [LARGE SCALE GENOMIC DNA]</scope>
    <source>
        <strain evidence="4 5">MUCL 94</strain>
    </source>
</reference>
<dbReference type="Proteomes" id="UP000710849">
    <property type="component" value="Unassembled WGS sequence"/>
</dbReference>
<gene>
    <name evidence="4" type="ORF">EAE97_010122</name>
</gene>
<dbReference type="InterPro" id="IPR053187">
    <property type="entry name" value="Notoamide_regulator"/>
</dbReference>
<dbReference type="PROSITE" id="PS50048">
    <property type="entry name" value="ZN2_CY6_FUNGAL_2"/>
    <property type="match status" value="1"/>
</dbReference>
<sequence>MLLSSLSRSKNEDISNSQDESLANSQPSAFIHGEGKKVSKRKRECLTTSNACNRCKVARSKCNGEQPCGRCIKKLQAGECFYETHTKIAKEKLVESLKESHAINRMAERVFESLAAADDEREILNRIRNRDSIQDIAQWLGTTVDVKEQLPTLQVIDNEVDGLETSRFHWTAVTADKEILHHLFSLYFTWVHPSHSLFNEQHFVDSMQNNSNEFCSPLLFNAICTMACYLHTVLEGDKTNYKELGQRFADVVKNNIDAEDMSLMTIQAFAILFLIDSAQGYGMHASAYLEVASNSLMNLEHVGLGSEAYRQVWSDTVVGINNLNIEWAQVTFRMPAALIVEVPATKSIEEIQKNEAEIDSMMWGMYKYPPKDDDIVTKGHCLIATTNREKMNLMAIIRTTNILMYNTDSSRIAASDILHLYGKLVTWRKFLPSIISKTDGKDTQILPHVLSLHLLYATAVVQLLYPLLNLGLFDTSYLSSIVWQHAQQGLAVVDSYRAHCSCAYQPVLQVFAILNLTDVIVRFSPKISKELGKDEEEAVKLATEVLKQSLLNFPVAAIFTEKFRAITMKILFPWPSNFDNLLYHKRSKPRSLLDGVIDTCTRSTYIQPIDSIQKRFATGMQSNWSILSSGLGFVEPSQNASTLRQPLEKRAMQSLHYILNFPIKGLSKP</sequence>
<evidence type="ECO:0000313" key="5">
    <source>
        <dbReference type="Proteomes" id="UP000710849"/>
    </source>
</evidence>
<keyword evidence="5" id="KW-1185">Reference proteome</keyword>
<keyword evidence="1" id="KW-0539">Nucleus</keyword>
<feature type="compositionally biased region" description="Polar residues" evidence="2">
    <location>
        <begin position="1"/>
        <end position="28"/>
    </location>
</feature>
<evidence type="ECO:0000259" key="3">
    <source>
        <dbReference type="PROSITE" id="PS50048"/>
    </source>
</evidence>
<dbReference type="CDD" id="cd12148">
    <property type="entry name" value="fungal_TF_MHR"/>
    <property type="match status" value="1"/>
</dbReference>
<dbReference type="GO" id="GO:0000981">
    <property type="term" value="F:DNA-binding transcription factor activity, RNA polymerase II-specific"/>
    <property type="evidence" value="ECO:0007669"/>
    <property type="project" value="InterPro"/>
</dbReference>
<dbReference type="CDD" id="cd00067">
    <property type="entry name" value="GAL4"/>
    <property type="match status" value="1"/>
</dbReference>
<feature type="region of interest" description="Disordered" evidence="2">
    <location>
        <begin position="1"/>
        <end position="35"/>
    </location>
</feature>
<dbReference type="PROSITE" id="PS00463">
    <property type="entry name" value="ZN2_CY6_FUNGAL_1"/>
    <property type="match status" value="1"/>
</dbReference>
<comment type="caution">
    <text evidence="4">The sequence shown here is derived from an EMBL/GenBank/DDBJ whole genome shotgun (WGS) entry which is preliminary data.</text>
</comment>
<protein>
    <recommendedName>
        <fullName evidence="3">Zn(2)-C6 fungal-type domain-containing protein</fullName>
    </recommendedName>
</protein>
<dbReference type="Gene3D" id="4.10.240.10">
    <property type="entry name" value="Zn(2)-C6 fungal-type DNA-binding domain"/>
    <property type="match status" value="1"/>
</dbReference>
<dbReference type="InterPro" id="IPR001138">
    <property type="entry name" value="Zn2Cys6_DnaBD"/>
</dbReference>
<name>A0A9P5I522_9HELO</name>
<evidence type="ECO:0000256" key="1">
    <source>
        <dbReference type="ARBA" id="ARBA00023242"/>
    </source>
</evidence>
<feature type="domain" description="Zn(2)-C6 fungal-type" evidence="3">
    <location>
        <begin position="51"/>
        <end position="82"/>
    </location>
</feature>